<dbReference type="InterPro" id="IPR032675">
    <property type="entry name" value="LRR_dom_sf"/>
</dbReference>
<evidence type="ECO:0000256" key="1">
    <source>
        <dbReference type="ARBA" id="ARBA00022614"/>
    </source>
</evidence>
<keyword evidence="2" id="KW-0677">Repeat</keyword>
<feature type="signal peptide" evidence="3">
    <location>
        <begin position="1"/>
        <end position="19"/>
    </location>
</feature>
<gene>
    <name evidence="5" type="ORF">HNV11_14335</name>
</gene>
<organism evidence="5 6">
    <name type="scientific">Spirosoma taeanense</name>
    <dbReference type="NCBI Taxonomy" id="2735870"/>
    <lineage>
        <taxon>Bacteria</taxon>
        <taxon>Pseudomonadati</taxon>
        <taxon>Bacteroidota</taxon>
        <taxon>Cytophagia</taxon>
        <taxon>Cytophagales</taxon>
        <taxon>Cytophagaceae</taxon>
        <taxon>Spirosoma</taxon>
    </lineage>
</organism>
<dbReference type="InterPro" id="IPR003591">
    <property type="entry name" value="Leu-rich_rpt_typical-subtyp"/>
</dbReference>
<dbReference type="InterPro" id="IPR055414">
    <property type="entry name" value="LRR_R13L4/SHOC2-like"/>
</dbReference>
<sequence length="468" mass="53882">MKKPLLFFLLLAFSLPGLAQVNVMLLRDTTLHQVRRSVLDRNYTSLMNLFKTQPQGALKAMQANWNQFNEFMKKRTDLPKKGFDLSIYAYYRPNGQAQYVLVDPHRPVPDSVLRTMVQALTDFYATTTFPASGTAPFRLMTGMMYGSSYTPPRTIRRGPGMISTLEAAQNTTRPDTVTMLAFNQLELRTIPEVVYRFPNLEELDLSKNSLHELPARLTANIPTLKRLSLLYNAIPNDSVFITRNNHLISLNLQGNRLTRIPSSVRRNRRLESLWMGNNALSEVDIQTLRRLRRLNDLNLYNAGLTRIPKTIGRLKQIRVLDLYYNKLTELPRQLGRMKQLEQLAVAHNDLKELPPSLAKLRRLRVLFAHHNRISKLPDQFERLQSLRVLDIGYNWVTVVPPVLSSLPALEELSLNNNNIQEFPTVLNEIRNLRKVYLGSNPLFGREAMASPFAAQIKQLESRRTEVFY</sequence>
<dbReference type="Pfam" id="PF23598">
    <property type="entry name" value="LRR_14"/>
    <property type="match status" value="1"/>
</dbReference>
<evidence type="ECO:0000256" key="2">
    <source>
        <dbReference type="ARBA" id="ARBA00022737"/>
    </source>
</evidence>
<feature type="domain" description="Disease resistance R13L4/SHOC-2-like LRR" evidence="4">
    <location>
        <begin position="309"/>
        <end position="391"/>
    </location>
</feature>
<proteinExistence type="predicted"/>
<accession>A0A6M5YC57</accession>
<dbReference type="KEGG" id="stae:HNV11_14335"/>
<reference evidence="5 6" key="1">
    <citation type="submission" date="2020-05" db="EMBL/GenBank/DDBJ databases">
        <title>Genome sequencing of Spirosoma sp. TS118.</title>
        <authorList>
            <person name="Lee J.-H."/>
            <person name="Jeong S."/>
            <person name="Zhao L."/>
            <person name="Jung J.-H."/>
            <person name="Kim M.-K."/>
            <person name="Lim S."/>
        </authorList>
    </citation>
    <scope>NUCLEOTIDE SEQUENCE [LARGE SCALE GENOMIC DNA]</scope>
    <source>
        <strain evidence="5 6">TS118</strain>
    </source>
</reference>
<name>A0A6M5YC57_9BACT</name>
<dbReference type="AlphaFoldDB" id="A0A6M5YC57"/>
<evidence type="ECO:0000313" key="5">
    <source>
        <dbReference type="EMBL" id="QJW90472.1"/>
    </source>
</evidence>
<dbReference type="RefSeq" id="WP_171740316.1">
    <property type="nucleotide sequence ID" value="NZ_CP053435.1"/>
</dbReference>
<evidence type="ECO:0000259" key="4">
    <source>
        <dbReference type="Pfam" id="PF23598"/>
    </source>
</evidence>
<keyword evidence="1" id="KW-0433">Leucine-rich repeat</keyword>
<dbReference type="Gene3D" id="3.80.10.10">
    <property type="entry name" value="Ribonuclease Inhibitor"/>
    <property type="match status" value="3"/>
</dbReference>
<dbReference type="InterPro" id="IPR050216">
    <property type="entry name" value="LRR_domain-containing"/>
</dbReference>
<dbReference type="PROSITE" id="PS51450">
    <property type="entry name" value="LRR"/>
    <property type="match status" value="3"/>
</dbReference>
<dbReference type="InterPro" id="IPR001611">
    <property type="entry name" value="Leu-rich_rpt"/>
</dbReference>
<protein>
    <submittedName>
        <fullName evidence="5">Leucine-rich repeat domain-containing protein</fullName>
    </submittedName>
</protein>
<feature type="chain" id="PRO_5026958122" evidence="3">
    <location>
        <begin position="20"/>
        <end position="468"/>
    </location>
</feature>
<dbReference type="GO" id="GO:0005737">
    <property type="term" value="C:cytoplasm"/>
    <property type="evidence" value="ECO:0007669"/>
    <property type="project" value="TreeGrafter"/>
</dbReference>
<keyword evidence="6" id="KW-1185">Reference proteome</keyword>
<dbReference type="SMART" id="SM00364">
    <property type="entry name" value="LRR_BAC"/>
    <property type="match status" value="6"/>
</dbReference>
<dbReference type="SMART" id="SM00369">
    <property type="entry name" value="LRR_TYP"/>
    <property type="match status" value="9"/>
</dbReference>
<dbReference type="Proteomes" id="UP000502756">
    <property type="component" value="Chromosome"/>
</dbReference>
<dbReference type="Pfam" id="PF00560">
    <property type="entry name" value="LRR_1"/>
    <property type="match status" value="2"/>
</dbReference>
<dbReference type="PANTHER" id="PTHR48051:SF1">
    <property type="entry name" value="RAS SUPPRESSOR PROTEIN 1"/>
    <property type="match status" value="1"/>
</dbReference>
<keyword evidence="3" id="KW-0732">Signal</keyword>
<dbReference type="PANTHER" id="PTHR48051">
    <property type="match status" value="1"/>
</dbReference>
<evidence type="ECO:0000313" key="6">
    <source>
        <dbReference type="Proteomes" id="UP000502756"/>
    </source>
</evidence>
<dbReference type="SUPFAM" id="SSF52058">
    <property type="entry name" value="L domain-like"/>
    <property type="match status" value="1"/>
</dbReference>
<dbReference type="EMBL" id="CP053435">
    <property type="protein sequence ID" value="QJW90472.1"/>
    <property type="molecule type" value="Genomic_DNA"/>
</dbReference>
<evidence type="ECO:0000256" key="3">
    <source>
        <dbReference type="SAM" id="SignalP"/>
    </source>
</evidence>